<dbReference type="SMART" id="SM00962">
    <property type="entry name" value="SRP54"/>
    <property type="match status" value="1"/>
</dbReference>
<dbReference type="InterPro" id="IPR036891">
    <property type="entry name" value="Signal_recog_part_SRP54_M_sf"/>
</dbReference>
<dbReference type="EMBL" id="UINC01057671">
    <property type="protein sequence ID" value="SVB79080.1"/>
    <property type="molecule type" value="Genomic_DNA"/>
</dbReference>
<evidence type="ECO:0000256" key="6">
    <source>
        <dbReference type="ARBA" id="ARBA00023135"/>
    </source>
</evidence>
<protein>
    <recommendedName>
        <fullName evidence="8">signal-recognition-particle GTPase</fullName>
        <ecNumber evidence="8">3.6.5.4</ecNumber>
    </recommendedName>
</protein>
<dbReference type="InterPro" id="IPR042101">
    <property type="entry name" value="SRP54_N_sf"/>
</dbReference>
<dbReference type="SUPFAM" id="SSF52540">
    <property type="entry name" value="P-loop containing nucleoside triphosphate hydrolases"/>
    <property type="match status" value="1"/>
</dbReference>
<evidence type="ECO:0000256" key="7">
    <source>
        <dbReference type="ARBA" id="ARBA00023274"/>
    </source>
</evidence>
<dbReference type="SMART" id="SM00963">
    <property type="entry name" value="SRP54_N"/>
    <property type="match status" value="1"/>
</dbReference>
<dbReference type="Pfam" id="PF00448">
    <property type="entry name" value="SRP54"/>
    <property type="match status" value="1"/>
</dbReference>
<comment type="similarity">
    <text evidence="1">Belongs to the GTP-binding SRP family. SRP54 subfamily.</text>
</comment>
<dbReference type="CDD" id="cd18539">
    <property type="entry name" value="SRP_G"/>
    <property type="match status" value="1"/>
</dbReference>
<dbReference type="PROSITE" id="PS00300">
    <property type="entry name" value="SRP54"/>
    <property type="match status" value="1"/>
</dbReference>
<feature type="non-terminal residue" evidence="10">
    <location>
        <position position="371"/>
    </location>
</feature>
<dbReference type="AlphaFoldDB" id="A0A382GVJ7"/>
<dbReference type="SMART" id="SM00382">
    <property type="entry name" value="AAA"/>
    <property type="match status" value="1"/>
</dbReference>
<evidence type="ECO:0000313" key="10">
    <source>
        <dbReference type="EMBL" id="SVB79080.1"/>
    </source>
</evidence>
<evidence type="ECO:0000259" key="9">
    <source>
        <dbReference type="PROSITE" id="PS00300"/>
    </source>
</evidence>
<keyword evidence="7" id="KW-0687">Ribonucleoprotein</keyword>
<name>A0A382GVJ7_9ZZZZ</name>
<evidence type="ECO:0000256" key="8">
    <source>
        <dbReference type="ARBA" id="ARBA00035672"/>
    </source>
</evidence>
<organism evidence="10">
    <name type="scientific">marine metagenome</name>
    <dbReference type="NCBI Taxonomy" id="408172"/>
    <lineage>
        <taxon>unclassified sequences</taxon>
        <taxon>metagenomes</taxon>
        <taxon>ecological metagenomes</taxon>
    </lineage>
</organism>
<evidence type="ECO:0000256" key="5">
    <source>
        <dbReference type="ARBA" id="ARBA00023134"/>
    </source>
</evidence>
<keyword evidence="6" id="KW-0733">Signal recognition particle</keyword>
<dbReference type="InterPro" id="IPR004780">
    <property type="entry name" value="SRP"/>
</dbReference>
<evidence type="ECO:0000256" key="3">
    <source>
        <dbReference type="ARBA" id="ARBA00022801"/>
    </source>
</evidence>
<dbReference type="GO" id="GO:0005786">
    <property type="term" value="C:signal recognition particle, endoplasmic reticulum targeting"/>
    <property type="evidence" value="ECO:0007669"/>
    <property type="project" value="UniProtKB-KW"/>
</dbReference>
<dbReference type="Gene3D" id="3.40.50.300">
    <property type="entry name" value="P-loop containing nucleotide triphosphate hydrolases"/>
    <property type="match status" value="1"/>
</dbReference>
<keyword evidence="2" id="KW-0547">Nucleotide-binding</keyword>
<dbReference type="InterPro" id="IPR003593">
    <property type="entry name" value="AAA+_ATPase"/>
</dbReference>
<dbReference type="Gene3D" id="1.20.120.140">
    <property type="entry name" value="Signal recognition particle SRP54, nucleotide-binding domain"/>
    <property type="match status" value="1"/>
</dbReference>
<dbReference type="PANTHER" id="PTHR11564:SF5">
    <property type="entry name" value="SIGNAL RECOGNITION PARTICLE SUBUNIT SRP54"/>
    <property type="match status" value="1"/>
</dbReference>
<dbReference type="GO" id="GO:0005525">
    <property type="term" value="F:GTP binding"/>
    <property type="evidence" value="ECO:0007669"/>
    <property type="project" value="UniProtKB-KW"/>
</dbReference>
<evidence type="ECO:0000256" key="2">
    <source>
        <dbReference type="ARBA" id="ARBA00022741"/>
    </source>
</evidence>
<dbReference type="GO" id="GO:0008312">
    <property type="term" value="F:7S RNA binding"/>
    <property type="evidence" value="ECO:0007669"/>
    <property type="project" value="InterPro"/>
</dbReference>
<keyword evidence="5" id="KW-0342">GTP-binding</keyword>
<dbReference type="Pfam" id="PF02881">
    <property type="entry name" value="SRP54_N"/>
    <property type="match status" value="1"/>
</dbReference>
<sequence>MFDRLTERLDDVFRQLRGQGRISERVLDESLREIRRALLEADVNFKVAKGFLSRVRERSLGQTVMKSLTPGQQIIKIVHDELVALLGSSTATIELAPQPPTVVLLAGLQGSGKTTIAGKLALHFQNRDRLPYLVAADTTRPAAVEQLQTHGATLGVDVFGPDDAGTSDPVEICRLGVQQARSRNRSIVFLDTAGRTSVDEEMMAQVTRIRDVCQPHEILFVADSMLGQESVETATRFHEALAFDGVILTKMEGDARGGAALSIRQVTGVPVKFIGTGETLEAMEPFHPERVASRILGMGDVMSLVEKAEQAFDQQQAQHLEAKMRKDAFTFEDFRDQLQAVKRMGPLDQLLGMIPGANKALKGMQVDDGAF</sequence>
<dbReference type="PANTHER" id="PTHR11564">
    <property type="entry name" value="SIGNAL RECOGNITION PARTICLE 54K PROTEIN SRP54"/>
    <property type="match status" value="1"/>
</dbReference>
<feature type="domain" description="SRP54-type proteins GTP-binding" evidence="9">
    <location>
        <begin position="270"/>
        <end position="283"/>
    </location>
</feature>
<dbReference type="InterPro" id="IPR013822">
    <property type="entry name" value="Signal_recog_particl_SRP54_hlx"/>
</dbReference>
<gene>
    <name evidence="10" type="ORF">METZ01_LOCUS231934</name>
</gene>
<dbReference type="Gene3D" id="1.10.260.30">
    <property type="entry name" value="Signal recognition particle, SRP54 subunit, M-domain"/>
    <property type="match status" value="1"/>
</dbReference>
<proteinExistence type="inferred from homology"/>
<dbReference type="InterPro" id="IPR004125">
    <property type="entry name" value="Signal_recog_particle_SRP54_M"/>
</dbReference>
<dbReference type="NCBIfam" id="TIGR00959">
    <property type="entry name" value="ffh"/>
    <property type="match status" value="1"/>
</dbReference>
<dbReference type="GO" id="GO:0003924">
    <property type="term" value="F:GTPase activity"/>
    <property type="evidence" value="ECO:0007669"/>
    <property type="project" value="InterPro"/>
</dbReference>
<dbReference type="GO" id="GO:0006614">
    <property type="term" value="P:SRP-dependent cotranslational protein targeting to membrane"/>
    <property type="evidence" value="ECO:0007669"/>
    <property type="project" value="InterPro"/>
</dbReference>
<dbReference type="InterPro" id="IPR000897">
    <property type="entry name" value="SRP54_GTPase_dom"/>
</dbReference>
<dbReference type="Pfam" id="PF02978">
    <property type="entry name" value="SRP_SPB"/>
    <property type="match status" value="1"/>
</dbReference>
<dbReference type="EC" id="3.6.5.4" evidence="8"/>
<keyword evidence="3" id="KW-0378">Hydrolase</keyword>
<accession>A0A382GVJ7</accession>
<dbReference type="InterPro" id="IPR022941">
    <property type="entry name" value="SRP54"/>
</dbReference>
<keyword evidence="4" id="KW-0694">RNA-binding</keyword>
<evidence type="ECO:0000256" key="1">
    <source>
        <dbReference type="ARBA" id="ARBA00005450"/>
    </source>
</evidence>
<evidence type="ECO:0000256" key="4">
    <source>
        <dbReference type="ARBA" id="ARBA00022884"/>
    </source>
</evidence>
<reference evidence="10" key="1">
    <citation type="submission" date="2018-05" db="EMBL/GenBank/DDBJ databases">
        <authorList>
            <person name="Lanie J.A."/>
            <person name="Ng W.-L."/>
            <person name="Kazmierczak K.M."/>
            <person name="Andrzejewski T.M."/>
            <person name="Davidsen T.M."/>
            <person name="Wayne K.J."/>
            <person name="Tettelin H."/>
            <person name="Glass J.I."/>
            <person name="Rusch D."/>
            <person name="Podicherti R."/>
            <person name="Tsui H.-C.T."/>
            <person name="Winkler M.E."/>
        </authorList>
    </citation>
    <scope>NUCLEOTIDE SEQUENCE</scope>
</reference>
<dbReference type="InterPro" id="IPR027417">
    <property type="entry name" value="P-loop_NTPase"/>
</dbReference>